<dbReference type="PROSITE" id="PS00895">
    <property type="entry name" value="3_HYDROXYISOBUT_DH"/>
    <property type="match status" value="1"/>
</dbReference>
<evidence type="ECO:0000256" key="1">
    <source>
        <dbReference type="ARBA" id="ARBA00007598"/>
    </source>
</evidence>
<dbReference type="GO" id="GO:0016491">
    <property type="term" value="F:oxidoreductase activity"/>
    <property type="evidence" value="ECO:0007669"/>
    <property type="project" value="InterPro"/>
</dbReference>
<evidence type="ECO:0000256" key="2">
    <source>
        <dbReference type="SAM" id="SignalP"/>
    </source>
</evidence>
<dbReference type="InterPro" id="IPR051265">
    <property type="entry name" value="HIBADH-related_NP60_sf"/>
</dbReference>
<evidence type="ECO:0008006" key="6">
    <source>
        <dbReference type="Google" id="ProtNLM"/>
    </source>
</evidence>
<accession>A0A7S3L439</accession>
<proteinExistence type="inferred from homology"/>
<feature type="chain" id="PRO_5030760917" description="6-phosphogluconate dehydrogenase NADP-binding domain-containing protein" evidence="2">
    <location>
        <begin position="27"/>
        <end position="387"/>
    </location>
</feature>
<reference evidence="5" key="1">
    <citation type="submission" date="2021-01" db="EMBL/GenBank/DDBJ databases">
        <authorList>
            <person name="Corre E."/>
            <person name="Pelletier E."/>
            <person name="Niang G."/>
            <person name="Scheremetjew M."/>
            <person name="Finn R."/>
            <person name="Kale V."/>
            <person name="Holt S."/>
            <person name="Cochrane G."/>
            <person name="Meng A."/>
            <person name="Brown T."/>
            <person name="Cohen L."/>
        </authorList>
    </citation>
    <scope>NUCLEOTIDE SEQUENCE</scope>
    <source>
        <strain evidence="5">CCMP127</strain>
    </source>
</reference>
<evidence type="ECO:0000259" key="3">
    <source>
        <dbReference type="Pfam" id="PF03446"/>
    </source>
</evidence>
<dbReference type="PROSITE" id="PS51257">
    <property type="entry name" value="PROKAR_LIPOPROTEIN"/>
    <property type="match status" value="1"/>
</dbReference>
<dbReference type="SUPFAM" id="SSF48179">
    <property type="entry name" value="6-phosphogluconate dehydrogenase C-terminal domain-like"/>
    <property type="match status" value="1"/>
</dbReference>
<name>A0A7S3L439_9STRA</name>
<dbReference type="Gene3D" id="1.10.1040.10">
    <property type="entry name" value="N-(1-d-carboxylethyl)-l-norvaline Dehydrogenase, domain 2"/>
    <property type="match status" value="1"/>
</dbReference>
<dbReference type="GO" id="GO:0050661">
    <property type="term" value="F:NADP binding"/>
    <property type="evidence" value="ECO:0007669"/>
    <property type="project" value="InterPro"/>
</dbReference>
<dbReference type="EMBL" id="HBIM01006828">
    <property type="protein sequence ID" value="CAE0408034.1"/>
    <property type="molecule type" value="Transcribed_RNA"/>
</dbReference>
<dbReference type="PANTHER" id="PTHR43580">
    <property type="entry name" value="OXIDOREDUCTASE GLYR1-RELATED"/>
    <property type="match status" value="1"/>
</dbReference>
<feature type="domain" description="6-phosphogluconate dehydrogenase NADP-binding" evidence="3">
    <location>
        <begin position="75"/>
        <end position="241"/>
    </location>
</feature>
<keyword evidence="2" id="KW-0732">Signal</keyword>
<dbReference type="InterPro" id="IPR036291">
    <property type="entry name" value="NAD(P)-bd_dom_sf"/>
</dbReference>
<gene>
    <name evidence="5" type="ORF">ACOF00016_LOCUS5811</name>
</gene>
<sequence>MVLWKKEMIAMMMTTLLACCLGSVAAFSRPSTRHQHRLVKTFISTTSTSITTSLNMSSSSSATATTAAATATAGIGFIGLGIMGQGMVARLVSQGVAGTDDKPLVVWNRTPTKCQELVQQFPDATIVIKESPCDVVRACDVTYSMLSTPEASQVVFDAPDTGTLAGVGEGKCIVDCATLAETDMQRMEKAVTAKGGRFLEAPVSGSKGPAIQGSLIFLCAGDQTLFDQVKDNGLQAMGKASHFFGTSVGAGTRAKLVVNSLMGTMLAAFGEGLALAESVGLDPNTMIQVIGQGAIASPMYALKGPKMVAQDHDPNFPLKHAHKDMALASEMADKAGVEYSVMNAAEKLMKRARENDNGKLADLDFSAVYEQIHIDSSSEFSDKRETL</sequence>
<feature type="signal peptide" evidence="2">
    <location>
        <begin position="1"/>
        <end position="26"/>
    </location>
</feature>
<comment type="similarity">
    <text evidence="1">Belongs to the HIBADH-related family. NP60 subfamily.</text>
</comment>
<dbReference type="GO" id="GO:0051287">
    <property type="term" value="F:NAD binding"/>
    <property type="evidence" value="ECO:0007669"/>
    <property type="project" value="InterPro"/>
</dbReference>
<dbReference type="InterPro" id="IPR002204">
    <property type="entry name" value="3-OH-isobutyrate_DH-rel_CS"/>
</dbReference>
<dbReference type="SUPFAM" id="SSF51735">
    <property type="entry name" value="NAD(P)-binding Rossmann-fold domains"/>
    <property type="match status" value="1"/>
</dbReference>
<feature type="domain" description="3-hydroxyisobutyrate dehydrogenase-like NAD-binding" evidence="4">
    <location>
        <begin position="249"/>
        <end position="370"/>
    </location>
</feature>
<dbReference type="InterPro" id="IPR008927">
    <property type="entry name" value="6-PGluconate_DH-like_C_sf"/>
</dbReference>
<dbReference type="Pfam" id="PF14833">
    <property type="entry name" value="NAD_binding_11"/>
    <property type="match status" value="1"/>
</dbReference>
<protein>
    <recommendedName>
        <fullName evidence="6">6-phosphogluconate dehydrogenase NADP-binding domain-containing protein</fullName>
    </recommendedName>
</protein>
<dbReference type="InterPro" id="IPR006115">
    <property type="entry name" value="6PGDH_NADP-bd"/>
</dbReference>
<evidence type="ECO:0000313" key="5">
    <source>
        <dbReference type="EMBL" id="CAE0408034.1"/>
    </source>
</evidence>
<dbReference type="Pfam" id="PF03446">
    <property type="entry name" value="NAD_binding_2"/>
    <property type="match status" value="1"/>
</dbReference>
<organism evidence="5">
    <name type="scientific">Amphora coffeiformis</name>
    <dbReference type="NCBI Taxonomy" id="265554"/>
    <lineage>
        <taxon>Eukaryota</taxon>
        <taxon>Sar</taxon>
        <taxon>Stramenopiles</taxon>
        <taxon>Ochrophyta</taxon>
        <taxon>Bacillariophyta</taxon>
        <taxon>Bacillariophyceae</taxon>
        <taxon>Bacillariophycidae</taxon>
        <taxon>Thalassiophysales</taxon>
        <taxon>Catenulaceae</taxon>
        <taxon>Amphora</taxon>
    </lineage>
</organism>
<evidence type="ECO:0000259" key="4">
    <source>
        <dbReference type="Pfam" id="PF14833"/>
    </source>
</evidence>
<dbReference type="Gene3D" id="3.40.50.720">
    <property type="entry name" value="NAD(P)-binding Rossmann-like Domain"/>
    <property type="match status" value="1"/>
</dbReference>
<dbReference type="InterPro" id="IPR013328">
    <property type="entry name" value="6PGD_dom2"/>
</dbReference>
<dbReference type="AlphaFoldDB" id="A0A7S3L439"/>
<dbReference type="PANTHER" id="PTHR43580:SF2">
    <property type="entry name" value="CYTOKINE-LIKE NUCLEAR FACTOR N-PAC"/>
    <property type="match status" value="1"/>
</dbReference>
<dbReference type="InterPro" id="IPR029154">
    <property type="entry name" value="HIBADH-like_NADP-bd"/>
</dbReference>